<dbReference type="EMBL" id="AWXR01000022">
    <property type="protein sequence ID" value="ERM82705.1"/>
    <property type="molecule type" value="Genomic_DNA"/>
</dbReference>
<protein>
    <submittedName>
        <fullName evidence="1">Uncharacterized protein</fullName>
    </submittedName>
</protein>
<keyword evidence="2" id="KW-1185">Reference proteome</keyword>
<gene>
    <name evidence="1" type="ORF">P872_04095</name>
</gene>
<organism evidence="1 2">
    <name type="scientific">Rhodonellum psychrophilum GCM71 = DSM 17998</name>
    <dbReference type="NCBI Taxonomy" id="1123057"/>
    <lineage>
        <taxon>Bacteria</taxon>
        <taxon>Pseudomonadati</taxon>
        <taxon>Bacteroidota</taxon>
        <taxon>Cytophagia</taxon>
        <taxon>Cytophagales</taxon>
        <taxon>Cytophagaceae</taxon>
        <taxon>Rhodonellum</taxon>
    </lineage>
</organism>
<accession>U5BQ58</accession>
<evidence type="ECO:0000313" key="2">
    <source>
        <dbReference type="Proteomes" id="UP000016843"/>
    </source>
</evidence>
<dbReference type="Proteomes" id="UP000016843">
    <property type="component" value="Unassembled WGS sequence"/>
</dbReference>
<proteinExistence type="predicted"/>
<dbReference type="AlphaFoldDB" id="U5BQ58"/>
<evidence type="ECO:0000313" key="1">
    <source>
        <dbReference type="EMBL" id="ERM82705.1"/>
    </source>
</evidence>
<name>U5BQ58_9BACT</name>
<comment type="caution">
    <text evidence="1">The sequence shown here is derived from an EMBL/GenBank/DDBJ whole genome shotgun (WGS) entry which is preliminary data.</text>
</comment>
<reference evidence="1 2" key="1">
    <citation type="journal article" date="2013" name="Genome Announc.">
        <title>Draft Genome Sequence of the Psychrophilic and Alkaliphilic Rhodonellum psychrophilum Strain GCM71T.</title>
        <authorList>
            <person name="Hauptmann A.L."/>
            <person name="Glaring M.A."/>
            <person name="Hallin P.F."/>
            <person name="Prieme A."/>
            <person name="Stougaard P."/>
        </authorList>
    </citation>
    <scope>NUCLEOTIDE SEQUENCE [LARGE SCALE GENOMIC DNA]</scope>
    <source>
        <strain evidence="1 2">GCM71</strain>
    </source>
</reference>
<sequence length="40" mass="4619">MTNLHISPIDMFFLASKNHSEKPEFFSIEPILFNTNPIPT</sequence>